<dbReference type="EMBL" id="FRBL01000013">
    <property type="protein sequence ID" value="SHM89825.1"/>
    <property type="molecule type" value="Genomic_DNA"/>
</dbReference>
<protein>
    <submittedName>
        <fullName evidence="1">Uncharacterized protein</fullName>
    </submittedName>
</protein>
<proteinExistence type="predicted"/>
<accession>A0A1M7MGB1</accession>
<organism evidence="1 2">
    <name type="scientific">Chitinophaga jiangningensis</name>
    <dbReference type="NCBI Taxonomy" id="1419482"/>
    <lineage>
        <taxon>Bacteria</taxon>
        <taxon>Pseudomonadati</taxon>
        <taxon>Bacteroidota</taxon>
        <taxon>Chitinophagia</taxon>
        <taxon>Chitinophagales</taxon>
        <taxon>Chitinophagaceae</taxon>
        <taxon>Chitinophaga</taxon>
    </lineage>
</organism>
<name>A0A1M7MGB1_9BACT</name>
<dbReference type="RefSeq" id="WP_073087303.1">
    <property type="nucleotide sequence ID" value="NZ_FRBL01000013.1"/>
</dbReference>
<keyword evidence="2" id="KW-1185">Reference proteome</keyword>
<evidence type="ECO:0000313" key="1">
    <source>
        <dbReference type="EMBL" id="SHM89825.1"/>
    </source>
</evidence>
<dbReference type="OrthoDB" id="673785at2"/>
<reference evidence="1 2" key="1">
    <citation type="submission" date="2016-11" db="EMBL/GenBank/DDBJ databases">
        <authorList>
            <person name="Jaros S."/>
            <person name="Januszkiewicz K."/>
            <person name="Wedrychowicz H."/>
        </authorList>
    </citation>
    <scope>NUCLEOTIDE SEQUENCE [LARGE SCALE GENOMIC DNA]</scope>
    <source>
        <strain evidence="1 2">DSM 27406</strain>
    </source>
</reference>
<dbReference type="STRING" id="1419482.SAMN05444266_11343"/>
<dbReference type="Proteomes" id="UP000184420">
    <property type="component" value="Unassembled WGS sequence"/>
</dbReference>
<evidence type="ECO:0000313" key="2">
    <source>
        <dbReference type="Proteomes" id="UP000184420"/>
    </source>
</evidence>
<gene>
    <name evidence="1" type="ORF">SAMN05444266_11343</name>
</gene>
<dbReference type="AlphaFoldDB" id="A0A1M7MGB1"/>
<sequence>MKRKITAVVLITLVIMSTYSVCFYYLEFTKKKQGAFVRLFGNKYPRLFKEISLAPGYYFFAGKDSGRIWLGNEKLPNYLLSVDTNSRSDTSGIVVPGSTVNKAEKGLLCYIQYPYFLLVNGAKRNVKFGNMEFSTLNGVDTTRLSFDIANPAGDSTFLLRVNTLEGLQLAYYTIGDTLNLTNVLTTWGVSQLSRDGILLFDEQQKISSYVYFYRNLFVVFDKHRIDSINTLDTVSFALADVGNADSQGKRRKNTPTVSYNYRADISNGNMYILSKARTSLQSNIDRDSVVIDIYSINKKKYTSSMIISKKYGNESIQDFRVIYPYMFLLFEGKLIVLII</sequence>